<gene>
    <name evidence="1" type="ORF">ENV54_00930</name>
</gene>
<proteinExistence type="predicted"/>
<dbReference type="InterPro" id="IPR016155">
    <property type="entry name" value="Mopterin_synth/thiamin_S_b"/>
</dbReference>
<organism evidence="1">
    <name type="scientific">Desulfomonile tiedjei</name>
    <dbReference type="NCBI Taxonomy" id="2358"/>
    <lineage>
        <taxon>Bacteria</taxon>
        <taxon>Pseudomonadati</taxon>
        <taxon>Thermodesulfobacteriota</taxon>
        <taxon>Desulfomonilia</taxon>
        <taxon>Desulfomonilales</taxon>
        <taxon>Desulfomonilaceae</taxon>
        <taxon>Desulfomonile</taxon>
    </lineage>
</organism>
<comment type="caution">
    <text evidence="1">The sequence shown here is derived from an EMBL/GenBank/DDBJ whole genome shotgun (WGS) entry which is preliminary data.</text>
</comment>
<dbReference type="InterPro" id="IPR003749">
    <property type="entry name" value="ThiS/MoaD-like"/>
</dbReference>
<protein>
    <submittedName>
        <fullName evidence="1">MoaD/ThiS family protein</fullName>
    </submittedName>
</protein>
<dbReference type="SUPFAM" id="SSF54285">
    <property type="entry name" value="MoaD/ThiS"/>
    <property type="match status" value="1"/>
</dbReference>
<dbReference type="EMBL" id="DTGT01000026">
    <property type="protein sequence ID" value="HGH59841.1"/>
    <property type="molecule type" value="Genomic_DNA"/>
</dbReference>
<reference evidence="1" key="1">
    <citation type="journal article" date="2020" name="mSystems">
        <title>Genome- and Community-Level Interaction Insights into Carbon Utilization and Element Cycling Functions of Hydrothermarchaeota in Hydrothermal Sediment.</title>
        <authorList>
            <person name="Zhou Z."/>
            <person name="Liu Y."/>
            <person name="Xu W."/>
            <person name="Pan J."/>
            <person name="Luo Z.H."/>
            <person name="Li M."/>
        </authorList>
    </citation>
    <scope>NUCLEOTIDE SEQUENCE [LARGE SCALE GENOMIC DNA]</scope>
    <source>
        <strain evidence="1">SpSt-769</strain>
    </source>
</reference>
<evidence type="ECO:0000313" key="1">
    <source>
        <dbReference type="EMBL" id="HGH59841.1"/>
    </source>
</evidence>
<sequence length="93" mass="9671">MSLSRDETLGLCDMIKIKLVLYASLAHLLPAGSTGNSCTVELEEGATVGTLLHKLGIPIDAPKIVFVNGRHAGNDHALAPNDRVAVFPPIAGG</sequence>
<accession>A0A7C4AQ30</accession>
<dbReference type="Pfam" id="PF02597">
    <property type="entry name" value="ThiS"/>
    <property type="match status" value="1"/>
</dbReference>
<dbReference type="InterPro" id="IPR012675">
    <property type="entry name" value="Beta-grasp_dom_sf"/>
</dbReference>
<dbReference type="Gene3D" id="3.10.20.30">
    <property type="match status" value="1"/>
</dbReference>
<dbReference type="AlphaFoldDB" id="A0A7C4AQ30"/>
<name>A0A7C4AQ30_9BACT</name>